<proteinExistence type="predicted"/>
<dbReference type="AlphaFoldDB" id="A0A1W6N416"/>
<dbReference type="PANTHER" id="PTHR39190">
    <property type="entry name" value="FLAGELLAR ASSEMBLY FACTOR FLIW"/>
    <property type="match status" value="1"/>
</dbReference>
<dbReference type="GO" id="GO:0006417">
    <property type="term" value="P:regulation of translation"/>
    <property type="evidence" value="ECO:0007669"/>
    <property type="project" value="UniProtKB-KW"/>
</dbReference>
<dbReference type="KEGG" id="naf:GQ61_03420"/>
<evidence type="ECO:0000256" key="1">
    <source>
        <dbReference type="ARBA" id="ARBA00022490"/>
    </source>
</evidence>
<dbReference type="GO" id="GO:0044780">
    <property type="term" value="P:bacterial-type flagellum assembly"/>
    <property type="evidence" value="ECO:0007669"/>
    <property type="project" value="InterPro"/>
</dbReference>
<name>A0A1W6N416_9PROT</name>
<keyword evidence="1" id="KW-0963">Cytoplasm</keyword>
<dbReference type="EMBL" id="CP008743">
    <property type="protein sequence ID" value="ARN84529.1"/>
    <property type="molecule type" value="Genomic_DNA"/>
</dbReference>
<evidence type="ECO:0000313" key="4">
    <source>
        <dbReference type="EMBL" id="ARN84529.1"/>
    </source>
</evidence>
<dbReference type="Pfam" id="PF02623">
    <property type="entry name" value="FliW"/>
    <property type="match status" value="1"/>
</dbReference>
<evidence type="ECO:0000313" key="5">
    <source>
        <dbReference type="Proteomes" id="UP000237351"/>
    </source>
</evidence>
<sequence>MKVTLKNELTTRNKKILNNFNIEVSSHKNDISVKLPKGLFGFSQEQNFLLKNFPQDKFSPFRVLYNPEAPDYSFIVLPAESLNGFALSDQEKNKTASFYGIAEKSVKILYIVTIQNSGNSYEITANLKAPIVLDKDNNLAWQHILDNPDYQVDYSLTAISETIKLHKDN</sequence>
<evidence type="ECO:0000256" key="2">
    <source>
        <dbReference type="ARBA" id="ARBA00022795"/>
    </source>
</evidence>
<dbReference type="Gene3D" id="2.30.290.10">
    <property type="entry name" value="BH3618-like"/>
    <property type="match status" value="1"/>
</dbReference>
<dbReference type="Proteomes" id="UP000237351">
    <property type="component" value="Chromosome"/>
</dbReference>
<evidence type="ECO:0008006" key="6">
    <source>
        <dbReference type="Google" id="ProtNLM"/>
    </source>
</evidence>
<dbReference type="STRING" id="1414854.GQ61_03420"/>
<keyword evidence="5" id="KW-1185">Reference proteome</keyword>
<accession>A0A1W6N416</accession>
<protein>
    <recommendedName>
        <fullName evidence="6">Flagellar assembly factor FliW</fullName>
    </recommendedName>
</protein>
<dbReference type="SUPFAM" id="SSF141457">
    <property type="entry name" value="BH3618-like"/>
    <property type="match status" value="1"/>
</dbReference>
<keyword evidence="3" id="KW-0810">Translation regulation</keyword>
<dbReference type="InterPro" id="IPR003775">
    <property type="entry name" value="Flagellar_assembly_factor_FliW"/>
</dbReference>
<reference evidence="4 5" key="1">
    <citation type="submission" date="2014-06" db="EMBL/GenBank/DDBJ databases">
        <title>The genome of the endonuclear symbiont Nucleicultrix amoebiphila.</title>
        <authorList>
            <person name="Schulz F."/>
            <person name="Horn M."/>
        </authorList>
    </citation>
    <scope>NUCLEOTIDE SEQUENCE [LARGE SCALE GENOMIC DNA]</scope>
    <source>
        <strain evidence="4 5">FS5</strain>
    </source>
</reference>
<keyword evidence="2" id="KW-1005">Bacterial flagellum biogenesis</keyword>
<dbReference type="PANTHER" id="PTHR39190:SF1">
    <property type="entry name" value="FLAGELLAR ASSEMBLY FACTOR FLIW"/>
    <property type="match status" value="1"/>
</dbReference>
<dbReference type="RefSeq" id="WP_198157395.1">
    <property type="nucleotide sequence ID" value="NZ_CP008743.1"/>
</dbReference>
<organism evidence="4 5">
    <name type="scientific">Candidatus Nucleicultrix amoebiphila FS5</name>
    <dbReference type="NCBI Taxonomy" id="1414854"/>
    <lineage>
        <taxon>Bacteria</taxon>
        <taxon>Pseudomonadati</taxon>
        <taxon>Pseudomonadota</taxon>
        <taxon>Alphaproteobacteria</taxon>
        <taxon>Holosporales</taxon>
        <taxon>Candidatus Nucleicultricaceae</taxon>
        <taxon>Candidatus Nucleicultrix</taxon>
    </lineage>
</organism>
<evidence type="ECO:0000256" key="3">
    <source>
        <dbReference type="ARBA" id="ARBA00022845"/>
    </source>
</evidence>
<gene>
    <name evidence="4" type="ORF">GQ61_03420</name>
</gene>
<dbReference type="InterPro" id="IPR024046">
    <property type="entry name" value="Flagellar_assmbl_FliW_dom_sf"/>
</dbReference>